<name>E0U967_GLOV7</name>
<dbReference type="OrthoDB" id="512916at2"/>
<sequence>MHQLNHKNVLTQNRTVEKVRASTPLTIISDESLLATFDEIELLREQIQSWHSLAKLQNSRLEVLEQELYYTNQELCNAFMFQKKSFTEVIQLAKAILASGKSASECLAELIVSVYGFPVKLEDLQPSP</sequence>
<evidence type="ECO:0000313" key="1">
    <source>
        <dbReference type="EMBL" id="ADN17325.1"/>
    </source>
</evidence>
<dbReference type="RefSeq" id="WP_013325363.1">
    <property type="nucleotide sequence ID" value="NC_014501.1"/>
</dbReference>
<keyword evidence="2" id="KW-1185">Reference proteome</keyword>
<dbReference type="eggNOG" id="ENOG502ZY2Z">
    <property type="taxonomic scope" value="Bacteria"/>
</dbReference>
<protein>
    <submittedName>
        <fullName evidence="1">Uncharacterized protein</fullName>
    </submittedName>
</protein>
<proteinExistence type="predicted"/>
<dbReference type="KEGG" id="cyj:Cyan7822_5449"/>
<dbReference type="AlphaFoldDB" id="E0U967"/>
<organism evidence="1 2">
    <name type="scientific">Gloeothece verrucosa (strain PCC 7822)</name>
    <name type="common">Cyanothece sp. (strain PCC 7822)</name>
    <dbReference type="NCBI Taxonomy" id="497965"/>
    <lineage>
        <taxon>Bacteria</taxon>
        <taxon>Bacillati</taxon>
        <taxon>Cyanobacteriota</taxon>
        <taxon>Cyanophyceae</taxon>
        <taxon>Oscillatoriophycideae</taxon>
        <taxon>Chroococcales</taxon>
        <taxon>Aphanothecaceae</taxon>
        <taxon>Gloeothece</taxon>
        <taxon>Gloeothece verrucosa</taxon>
    </lineage>
</organism>
<dbReference type="Proteomes" id="UP000008206">
    <property type="component" value="Chromosome"/>
</dbReference>
<dbReference type="EMBL" id="CP002198">
    <property type="protein sequence ID" value="ADN17325.1"/>
    <property type="molecule type" value="Genomic_DNA"/>
</dbReference>
<accession>E0U967</accession>
<dbReference type="HOGENOM" id="CLU_1955943_0_0_3"/>
<reference evidence="2" key="1">
    <citation type="journal article" date="2011" name="MBio">
        <title>Novel metabolic attributes of the genus Cyanothece, comprising a group of unicellular nitrogen-fixing Cyanobacteria.</title>
        <authorList>
            <person name="Bandyopadhyay A."/>
            <person name="Elvitigala T."/>
            <person name="Welsh E."/>
            <person name="Stockel J."/>
            <person name="Liberton M."/>
            <person name="Min H."/>
            <person name="Sherman L.A."/>
            <person name="Pakrasi H.B."/>
        </authorList>
    </citation>
    <scope>NUCLEOTIDE SEQUENCE [LARGE SCALE GENOMIC DNA]</scope>
    <source>
        <strain evidence="2">PCC 7822</strain>
    </source>
</reference>
<gene>
    <name evidence="1" type="ordered locus">Cyan7822_5449</name>
</gene>
<evidence type="ECO:0000313" key="2">
    <source>
        <dbReference type="Proteomes" id="UP000008206"/>
    </source>
</evidence>